<feature type="compositionally biased region" description="Polar residues" evidence="1">
    <location>
        <begin position="1"/>
        <end position="18"/>
    </location>
</feature>
<organism evidence="2 3">
    <name type="scientific">Debaryomyces fabryi</name>
    <dbReference type="NCBI Taxonomy" id="58627"/>
    <lineage>
        <taxon>Eukaryota</taxon>
        <taxon>Fungi</taxon>
        <taxon>Dikarya</taxon>
        <taxon>Ascomycota</taxon>
        <taxon>Saccharomycotina</taxon>
        <taxon>Pichiomycetes</taxon>
        <taxon>Debaryomycetaceae</taxon>
        <taxon>Debaryomyces</taxon>
    </lineage>
</organism>
<protein>
    <submittedName>
        <fullName evidence="2">Uncharacterized protein</fullName>
    </submittedName>
</protein>
<evidence type="ECO:0000313" key="3">
    <source>
        <dbReference type="Proteomes" id="UP000054251"/>
    </source>
</evidence>
<dbReference type="GeneID" id="26839535"/>
<evidence type="ECO:0000313" key="2">
    <source>
        <dbReference type="EMBL" id="KSA01718.1"/>
    </source>
</evidence>
<dbReference type="RefSeq" id="XP_015467820.1">
    <property type="nucleotide sequence ID" value="XM_015611356.1"/>
</dbReference>
<dbReference type="Proteomes" id="UP000054251">
    <property type="component" value="Unassembled WGS sequence"/>
</dbReference>
<comment type="caution">
    <text evidence="2">The sequence shown here is derived from an EMBL/GenBank/DDBJ whole genome shotgun (WGS) entry which is preliminary data.</text>
</comment>
<dbReference type="EMBL" id="LMYN01000045">
    <property type="protein sequence ID" value="KSA01718.1"/>
    <property type="molecule type" value="Genomic_DNA"/>
</dbReference>
<dbReference type="OrthoDB" id="3993315at2759"/>
<keyword evidence="3" id="KW-1185">Reference proteome</keyword>
<proteinExistence type="predicted"/>
<feature type="region of interest" description="Disordered" evidence="1">
    <location>
        <begin position="71"/>
        <end position="101"/>
    </location>
</feature>
<dbReference type="AlphaFoldDB" id="A0A0V1PZU6"/>
<sequence>MNTDDMTVPESSMTTPEEYNSLPKAFEASEANNSEIVVNEVINNQMKASPSESSLSSINSDSSTGKLIKSLSVDKLNNQEKENEVPKEQIHTLPLPKNSNKKPIKFTVRKVSHEPIKISNKTNERQFSQGKKQLVESHKAYEHIKATQLKYDQYVTRISKIDKEIDFLVKLLPPYNVEIDYATRTKITKAIEKLKMKQDELDKKKYSLGITISRLWRDNSDSDIWVRSVSNQ</sequence>
<name>A0A0V1PZU6_9ASCO</name>
<feature type="compositionally biased region" description="Basic and acidic residues" evidence="1">
    <location>
        <begin position="77"/>
        <end position="90"/>
    </location>
</feature>
<evidence type="ECO:0000256" key="1">
    <source>
        <dbReference type="SAM" id="MobiDB-lite"/>
    </source>
</evidence>
<accession>A0A0V1PZU6</accession>
<gene>
    <name evidence="2" type="ORF">AC631_02526</name>
</gene>
<reference evidence="2 3" key="1">
    <citation type="submission" date="2015-11" db="EMBL/GenBank/DDBJ databases">
        <title>The genome of Debaryomyces fabryi.</title>
        <authorList>
            <person name="Tafer H."/>
            <person name="Lopandic K."/>
        </authorList>
    </citation>
    <scope>NUCLEOTIDE SEQUENCE [LARGE SCALE GENOMIC DNA]</scope>
    <source>
        <strain evidence="2 3">CBS 789</strain>
    </source>
</reference>
<feature type="region of interest" description="Disordered" evidence="1">
    <location>
        <begin position="1"/>
        <end position="29"/>
    </location>
</feature>